<dbReference type="PANTHER" id="PTHR43415">
    <property type="entry name" value="SPERMIDINE N(1)-ACETYLTRANSFERASE"/>
    <property type="match status" value="1"/>
</dbReference>
<dbReference type="PROSITE" id="PS51186">
    <property type="entry name" value="GNAT"/>
    <property type="match status" value="1"/>
</dbReference>
<evidence type="ECO:0000313" key="5">
    <source>
        <dbReference type="Proteomes" id="UP000178666"/>
    </source>
</evidence>
<reference evidence="3 5" key="1">
    <citation type="journal article" date="2016" name="Plant Dis.">
        <title>Improved production of propionic acid using genome shuffling.</title>
        <authorList>
            <person name="Luna-Flores C.H."/>
            <person name="Palfreyman R.W."/>
            <person name="Kromer J.O."/>
            <person name="Nielsen L.K."/>
            <person name="Marcellin E."/>
        </authorList>
    </citation>
    <scope>NUCLEOTIDE SEQUENCE [LARGE SCALE GENOMIC DNA]</scope>
    <source>
        <strain evidence="3 5">F3E8</strain>
    </source>
</reference>
<dbReference type="InterPro" id="IPR000182">
    <property type="entry name" value="GNAT_dom"/>
</dbReference>
<dbReference type="KEGG" id="aaci:ASQ49_04485"/>
<dbReference type="Pfam" id="PF13302">
    <property type="entry name" value="Acetyltransf_3"/>
    <property type="match status" value="1"/>
</dbReference>
<evidence type="ECO:0000313" key="3">
    <source>
        <dbReference type="EMBL" id="AOZ47283.1"/>
    </source>
</evidence>
<dbReference type="OrthoDB" id="9814648at2"/>
<dbReference type="Gene3D" id="3.40.630.30">
    <property type="match status" value="1"/>
</dbReference>
<dbReference type="Proteomes" id="UP000178666">
    <property type="component" value="Chromosome"/>
</dbReference>
<feature type="domain" description="N-acetyltransferase" evidence="1">
    <location>
        <begin position="13"/>
        <end position="180"/>
    </location>
</feature>
<organism evidence="2 4">
    <name type="scientific">Acidipropionibacterium acidipropionici</name>
    <dbReference type="NCBI Taxonomy" id="1748"/>
    <lineage>
        <taxon>Bacteria</taxon>
        <taxon>Bacillati</taxon>
        <taxon>Actinomycetota</taxon>
        <taxon>Actinomycetes</taxon>
        <taxon>Propionibacteriales</taxon>
        <taxon>Propionibacteriaceae</taxon>
        <taxon>Acidipropionibacterium</taxon>
    </lineage>
</organism>
<accession>A0A142KI78</accession>
<proteinExistence type="predicted"/>
<dbReference type="EMBL" id="CP014352">
    <property type="protein sequence ID" value="AMS05816.1"/>
    <property type="molecule type" value="Genomic_DNA"/>
</dbReference>
<evidence type="ECO:0000313" key="4">
    <source>
        <dbReference type="Proteomes" id="UP000075221"/>
    </source>
</evidence>
<dbReference type="SUPFAM" id="SSF55729">
    <property type="entry name" value="Acyl-CoA N-acyltransferases (Nat)"/>
    <property type="match status" value="1"/>
</dbReference>
<dbReference type="CDD" id="cd04301">
    <property type="entry name" value="NAT_SF"/>
    <property type="match status" value="1"/>
</dbReference>
<name>A0A142KI78_9ACTN</name>
<sequence>MTTSLRRVMSQQVDVIPLVEEDLIWLWHWNVEVPDAAWKKWDGPYFGDVDSRDYYEFCADWRPRLQSGDRALVTVEGHRCGFVNRFEEPPAGGGWWELGVVIFDPELWGQGIGTRALSSWVRQTFRETDAHVLTMTTWSGNERMMRCATGLGFSECGRVPGARLWQGRRWDSVTMSLVRDPRL</sequence>
<gene>
    <name evidence="3" type="ORF">A8L58_11995</name>
    <name evidence="2" type="ORF">AXH35_10555</name>
</gene>
<dbReference type="EMBL" id="CP015970">
    <property type="protein sequence ID" value="AOZ47283.1"/>
    <property type="molecule type" value="Genomic_DNA"/>
</dbReference>
<protein>
    <submittedName>
        <fullName evidence="2">Acetyltransferase</fullName>
    </submittedName>
</protein>
<dbReference type="PANTHER" id="PTHR43415:SF4">
    <property type="entry name" value="N-ACETYLTRANSFERASE DOMAIN-CONTAINING PROTEIN"/>
    <property type="match status" value="1"/>
</dbReference>
<evidence type="ECO:0000259" key="1">
    <source>
        <dbReference type="PROSITE" id="PS51186"/>
    </source>
</evidence>
<dbReference type="Proteomes" id="UP000075221">
    <property type="component" value="Chromosome"/>
</dbReference>
<dbReference type="AlphaFoldDB" id="A0A142KI78"/>
<evidence type="ECO:0000313" key="2">
    <source>
        <dbReference type="EMBL" id="AMS05816.1"/>
    </source>
</evidence>
<dbReference type="InterPro" id="IPR016181">
    <property type="entry name" value="Acyl_CoA_acyltransferase"/>
</dbReference>
<keyword evidence="5" id="KW-1185">Reference proteome</keyword>
<reference evidence="2 4" key="2">
    <citation type="submission" date="2016-02" db="EMBL/GenBank/DDBJ databases">
        <title>Complete Genome Sequence of Propionibacterium acidipropionici ATCC 55737.</title>
        <authorList>
            <person name="Luna Flores C.H."/>
            <person name="Nielsen L.K."/>
            <person name="Marcellin E."/>
        </authorList>
    </citation>
    <scope>NUCLEOTIDE SEQUENCE [LARGE SCALE GENOMIC DNA]</scope>
    <source>
        <strain evidence="2 4">ATCC 55737</strain>
    </source>
</reference>
<dbReference type="GO" id="GO:0016747">
    <property type="term" value="F:acyltransferase activity, transferring groups other than amino-acyl groups"/>
    <property type="evidence" value="ECO:0007669"/>
    <property type="project" value="InterPro"/>
</dbReference>